<reference evidence="3 4" key="1">
    <citation type="submission" date="2018-03" db="EMBL/GenBank/DDBJ databases">
        <title>Genomic Encyclopedia of Archaeal and Bacterial Type Strains, Phase II (KMG-II): from individual species to whole genera.</title>
        <authorList>
            <person name="Goeker M."/>
        </authorList>
    </citation>
    <scope>NUCLEOTIDE SEQUENCE [LARGE SCALE GENOMIC DNA]</scope>
    <source>
        <strain evidence="3 4">DSM 100065</strain>
    </source>
</reference>
<organism evidence="3 4">
    <name type="scientific">Antricoccus suffuscus</name>
    <dbReference type="NCBI Taxonomy" id="1629062"/>
    <lineage>
        <taxon>Bacteria</taxon>
        <taxon>Bacillati</taxon>
        <taxon>Actinomycetota</taxon>
        <taxon>Actinomycetes</taxon>
        <taxon>Geodermatophilales</taxon>
        <taxon>Antricoccaceae</taxon>
        <taxon>Antricoccus</taxon>
    </lineage>
</organism>
<evidence type="ECO:0000259" key="2">
    <source>
        <dbReference type="Pfam" id="PF13193"/>
    </source>
</evidence>
<dbReference type="OrthoDB" id="56621at2"/>
<keyword evidence="4" id="KW-1185">Reference proteome</keyword>
<dbReference type="Gene3D" id="3.30.300.30">
    <property type="match status" value="1"/>
</dbReference>
<dbReference type="Pfam" id="PF13193">
    <property type="entry name" value="AMP-binding_C"/>
    <property type="match status" value="1"/>
</dbReference>
<dbReference type="PANTHER" id="PTHR24096:SF323">
    <property type="entry name" value="BLR3536 PROTEIN"/>
    <property type="match status" value="1"/>
</dbReference>
<dbReference type="InterPro" id="IPR042099">
    <property type="entry name" value="ANL_N_sf"/>
</dbReference>
<evidence type="ECO:0000313" key="4">
    <source>
        <dbReference type="Proteomes" id="UP000237752"/>
    </source>
</evidence>
<dbReference type="GO" id="GO:0016405">
    <property type="term" value="F:CoA-ligase activity"/>
    <property type="evidence" value="ECO:0007669"/>
    <property type="project" value="TreeGrafter"/>
</dbReference>
<name>A0A2T1A3X9_9ACTN</name>
<dbReference type="InterPro" id="IPR045851">
    <property type="entry name" value="AMP-bd_C_sf"/>
</dbReference>
<evidence type="ECO:0000259" key="1">
    <source>
        <dbReference type="Pfam" id="PF00501"/>
    </source>
</evidence>
<dbReference type="RefSeq" id="WP_106347878.1">
    <property type="nucleotide sequence ID" value="NZ_PVUE01000002.1"/>
</dbReference>
<dbReference type="PROSITE" id="PS00455">
    <property type="entry name" value="AMP_BINDING"/>
    <property type="match status" value="1"/>
</dbReference>
<dbReference type="Proteomes" id="UP000237752">
    <property type="component" value="Unassembled WGS sequence"/>
</dbReference>
<feature type="domain" description="AMP-dependent synthetase/ligase" evidence="1">
    <location>
        <begin position="5"/>
        <end position="354"/>
    </location>
</feature>
<dbReference type="AlphaFoldDB" id="A0A2T1A3X9"/>
<dbReference type="SUPFAM" id="SSF56801">
    <property type="entry name" value="Acetyl-CoA synthetase-like"/>
    <property type="match status" value="1"/>
</dbReference>
<dbReference type="Gene3D" id="3.40.50.12780">
    <property type="entry name" value="N-terminal domain of ligase-like"/>
    <property type="match status" value="1"/>
</dbReference>
<protein>
    <submittedName>
        <fullName evidence="3">Long-chain acyl-CoA synthetase</fullName>
    </submittedName>
</protein>
<dbReference type="InterPro" id="IPR000873">
    <property type="entry name" value="AMP-dep_synth/lig_dom"/>
</dbReference>
<sequence length="507" mass="55281">MSDPQVISGKRSRTIAEVKERAARIGAGLGKLGVGPGDHYAFVLRNEIAFLEANMAASAIGAVPIPVNWHWTGEDLQHVLTDSGAKVVIAHTDLLPAVEKFLPEGATIVEVETPPEIREAYGLGDVPLTGRYRTLDELATSELVTPPTDDPPMSVIYSSGTTGLAKGIRRNPVAEGKSEEIAGVVVDLMKLKPGGKTLVPAPMYHSSPNVLALFAVAMGIETVIMPKFDPEEFLALIEKHRIDEVQVVPTMFIRLLKLPKEVREKYDVSSLEAVIHAAAPCPADVKEQMIKWFGPIIWEYYGGTETGAVVLCSSEEALAHPGTVGRAFAGAQLRILGADNQPVPVGESGMVYMKPFDAWPDFTYLNDDEKRRSIEQDGFVTVGDIGYLDEDGFLYLSDRANYMVISGGVNIYPAEIEGSLLGMDGVADVAVFGIPDPDLGEVLAAHVELEDGATVSEEDIKSYVTTNLAKYKTPRVVVFEERLPREDSGKMFKRRLRDQYWTGNRKI</sequence>
<comment type="caution">
    <text evidence="3">The sequence shown here is derived from an EMBL/GenBank/DDBJ whole genome shotgun (WGS) entry which is preliminary data.</text>
</comment>
<gene>
    <name evidence="3" type="ORF">CLV47_1025</name>
</gene>
<feature type="domain" description="AMP-binding enzyme C-terminal" evidence="2">
    <location>
        <begin position="415"/>
        <end position="490"/>
    </location>
</feature>
<accession>A0A2T1A3X9</accession>
<proteinExistence type="predicted"/>
<dbReference type="Pfam" id="PF00501">
    <property type="entry name" value="AMP-binding"/>
    <property type="match status" value="1"/>
</dbReference>
<evidence type="ECO:0000313" key="3">
    <source>
        <dbReference type="EMBL" id="PRZ43320.1"/>
    </source>
</evidence>
<dbReference type="InterPro" id="IPR020845">
    <property type="entry name" value="AMP-binding_CS"/>
</dbReference>
<dbReference type="InterPro" id="IPR025110">
    <property type="entry name" value="AMP-bd_C"/>
</dbReference>
<dbReference type="EMBL" id="PVUE01000002">
    <property type="protein sequence ID" value="PRZ43320.1"/>
    <property type="molecule type" value="Genomic_DNA"/>
</dbReference>
<dbReference type="PANTHER" id="PTHR24096">
    <property type="entry name" value="LONG-CHAIN-FATTY-ACID--COA LIGASE"/>
    <property type="match status" value="1"/>
</dbReference>